<dbReference type="Proteomes" id="UP000267250">
    <property type="component" value="Chromosome"/>
</dbReference>
<dbReference type="InterPro" id="IPR006638">
    <property type="entry name" value="Elp3/MiaA/NifB-like_rSAM"/>
</dbReference>
<evidence type="ECO:0000256" key="9">
    <source>
        <dbReference type="RuleBase" id="RU364116"/>
    </source>
</evidence>
<keyword evidence="4 9" id="KW-0949">S-adenosyl-L-methionine</keyword>
<keyword evidence="9" id="KW-0963">Cytoplasm</keyword>
<dbReference type="InterPro" id="IPR013785">
    <property type="entry name" value="Aldolase_TIM"/>
</dbReference>
<evidence type="ECO:0000256" key="4">
    <source>
        <dbReference type="ARBA" id="ARBA00022691"/>
    </source>
</evidence>
<keyword evidence="6 9" id="KW-0408">Iron</keyword>
<evidence type="ECO:0000256" key="5">
    <source>
        <dbReference type="ARBA" id="ARBA00022723"/>
    </source>
</evidence>
<dbReference type="InterPro" id="IPR034505">
    <property type="entry name" value="Coproporphyrinogen-III_oxidase"/>
</dbReference>
<dbReference type="EMBL" id="CP016379">
    <property type="protein sequence ID" value="AZR73177.1"/>
    <property type="molecule type" value="Genomic_DNA"/>
</dbReference>
<evidence type="ECO:0000313" key="11">
    <source>
        <dbReference type="EMBL" id="AZR73177.1"/>
    </source>
</evidence>
<comment type="similarity">
    <text evidence="1">Belongs to the anaerobic coproporphyrinogen-III oxidase family. HemW subfamily.</text>
</comment>
<evidence type="ECO:0000256" key="7">
    <source>
        <dbReference type="ARBA" id="ARBA00023014"/>
    </source>
</evidence>
<dbReference type="GO" id="GO:0006779">
    <property type="term" value="P:porphyrin-containing compound biosynthetic process"/>
    <property type="evidence" value="ECO:0007669"/>
    <property type="project" value="InterPro"/>
</dbReference>
<accession>A0A3Q9HQ41</accession>
<dbReference type="SFLD" id="SFLDF00288">
    <property type="entry name" value="HemN-like__clustered_with_nucl"/>
    <property type="match status" value="1"/>
</dbReference>
<dbReference type="SFLD" id="SFLDG01082">
    <property type="entry name" value="B12-binding_domain_containing"/>
    <property type="match status" value="1"/>
</dbReference>
<comment type="function">
    <text evidence="9">Probably acts as a heme chaperone, transferring heme to an unknown acceptor. Binds one molecule of heme per monomer, possibly covalently. Binds 1 [4Fe-4S] cluster. The cluster is coordinated with 3 cysteines and an exchangeable S-adenosyl-L-methionine.</text>
</comment>
<evidence type="ECO:0000313" key="12">
    <source>
        <dbReference type="Proteomes" id="UP000267250"/>
    </source>
</evidence>
<evidence type="ECO:0000256" key="8">
    <source>
        <dbReference type="ARBA" id="ARBA00023186"/>
    </source>
</evidence>
<dbReference type="InterPro" id="IPR007197">
    <property type="entry name" value="rSAM"/>
</dbReference>
<dbReference type="Gene3D" id="3.20.20.70">
    <property type="entry name" value="Aldolase class I"/>
    <property type="match status" value="1"/>
</dbReference>
<keyword evidence="9" id="KW-0004">4Fe-4S</keyword>
<dbReference type="PANTHER" id="PTHR13932">
    <property type="entry name" value="COPROPORPHYRINIGEN III OXIDASE"/>
    <property type="match status" value="1"/>
</dbReference>
<dbReference type="Pfam" id="PF04055">
    <property type="entry name" value="Radical_SAM"/>
    <property type="match status" value="1"/>
</dbReference>
<dbReference type="GO" id="GO:0004109">
    <property type="term" value="F:coproporphyrinogen oxidase activity"/>
    <property type="evidence" value="ECO:0007669"/>
    <property type="project" value="InterPro"/>
</dbReference>
<proteinExistence type="inferred from homology"/>
<evidence type="ECO:0000256" key="2">
    <source>
        <dbReference type="ARBA" id="ARBA00017228"/>
    </source>
</evidence>
<dbReference type="SUPFAM" id="SSF102114">
    <property type="entry name" value="Radical SAM enzymes"/>
    <property type="match status" value="1"/>
</dbReference>
<dbReference type="SFLD" id="SFLDS00029">
    <property type="entry name" value="Radical_SAM"/>
    <property type="match status" value="1"/>
</dbReference>
<keyword evidence="7 9" id="KW-0411">Iron-sulfur</keyword>
<evidence type="ECO:0000259" key="10">
    <source>
        <dbReference type="PROSITE" id="PS51918"/>
    </source>
</evidence>
<keyword evidence="12" id="KW-1185">Reference proteome</keyword>
<dbReference type="CDD" id="cd01335">
    <property type="entry name" value="Radical_SAM"/>
    <property type="match status" value="1"/>
</dbReference>
<keyword evidence="3 9" id="KW-0349">Heme</keyword>
<dbReference type="GO" id="GO:0051539">
    <property type="term" value="F:4 iron, 4 sulfur cluster binding"/>
    <property type="evidence" value="ECO:0007669"/>
    <property type="project" value="UniProtKB-UniRule"/>
</dbReference>
<dbReference type="PROSITE" id="PS51918">
    <property type="entry name" value="RADICAL_SAM"/>
    <property type="match status" value="1"/>
</dbReference>
<dbReference type="Pfam" id="PF06969">
    <property type="entry name" value="HemN_C"/>
    <property type="match status" value="1"/>
</dbReference>
<dbReference type="SFLD" id="SFLDG01065">
    <property type="entry name" value="anaerobic_coproporphyrinogen-I"/>
    <property type="match status" value="1"/>
</dbReference>
<organism evidence="11 12">
    <name type="scientific">Anoxybacter fermentans</name>
    <dbReference type="NCBI Taxonomy" id="1323375"/>
    <lineage>
        <taxon>Bacteria</taxon>
        <taxon>Bacillati</taxon>
        <taxon>Bacillota</taxon>
        <taxon>Clostridia</taxon>
        <taxon>Halanaerobiales</taxon>
        <taxon>Anoxybacter</taxon>
    </lineage>
</organism>
<protein>
    <recommendedName>
        <fullName evidence="2 9">Heme chaperone HemW</fullName>
    </recommendedName>
</protein>
<dbReference type="OrthoDB" id="9808022at2"/>
<keyword evidence="8 9" id="KW-0143">Chaperone</keyword>
<dbReference type="GO" id="GO:0005737">
    <property type="term" value="C:cytoplasm"/>
    <property type="evidence" value="ECO:0007669"/>
    <property type="project" value="UniProtKB-SubCell"/>
</dbReference>
<dbReference type="SFLD" id="SFLDF00562">
    <property type="entry name" value="HemN-like__clustered_with_heat"/>
    <property type="match status" value="1"/>
</dbReference>
<dbReference type="KEGG" id="aft:BBF96_07130"/>
<keyword evidence="5 9" id="KW-0479">Metal-binding</keyword>
<evidence type="ECO:0000256" key="6">
    <source>
        <dbReference type="ARBA" id="ARBA00023004"/>
    </source>
</evidence>
<dbReference type="GO" id="GO:0046872">
    <property type="term" value="F:metal ion binding"/>
    <property type="evidence" value="ECO:0007669"/>
    <property type="project" value="UniProtKB-UniRule"/>
</dbReference>
<dbReference type="InterPro" id="IPR004559">
    <property type="entry name" value="HemW-like"/>
</dbReference>
<evidence type="ECO:0000256" key="3">
    <source>
        <dbReference type="ARBA" id="ARBA00022617"/>
    </source>
</evidence>
<dbReference type="SMART" id="SM00729">
    <property type="entry name" value="Elp3"/>
    <property type="match status" value="1"/>
</dbReference>
<sequence length="378" mass="43578">MESCGLYIHIPFCLRKCNYCDFISFEYKKELAEEFLLALFSELSLLSQEYDQTILETIYLGGGTPTCLSGEELARIIEGVKEHFPVKEGAEITCEMNPATGVEKDLKIMREAGINRISIGVQAFDDRILQYLGRVHNLSEALKTYYTVREVGFDNINLDLIFAIPGQTRKDWQDSLEIALKLNPEHLSLYNLKIEENTPFYYDYLNGKLKPVDEDTEYWMYQDAINTLKNAGFEHYEISNFARPGYASRHNLGYWHYKPYLGVGPGAHGFFGSLRYQNTDDLEEYISCLTRNKLPRQEELHLTCKDQMEEFVIMGLRVLEGVSLDEFRKRFGESLLEIYGTQIKKLIKLGLLNLKGNYLALTEKGLFLGNEVFAEFLL</sequence>
<dbReference type="PANTHER" id="PTHR13932:SF5">
    <property type="entry name" value="RADICAL S-ADENOSYL METHIONINE DOMAIN-CONTAINING PROTEIN 1, MITOCHONDRIAL"/>
    <property type="match status" value="1"/>
</dbReference>
<feature type="domain" description="Radical SAM core" evidence="10">
    <location>
        <begin position="1"/>
        <end position="234"/>
    </location>
</feature>
<dbReference type="AlphaFoldDB" id="A0A3Q9HQ41"/>
<dbReference type="RefSeq" id="WP_127016510.1">
    <property type="nucleotide sequence ID" value="NZ_CP016379.1"/>
</dbReference>
<evidence type="ECO:0000256" key="1">
    <source>
        <dbReference type="ARBA" id="ARBA00006100"/>
    </source>
</evidence>
<dbReference type="InterPro" id="IPR058240">
    <property type="entry name" value="rSAM_sf"/>
</dbReference>
<reference evidence="11 12" key="1">
    <citation type="submission" date="2016-07" db="EMBL/GenBank/DDBJ databases">
        <title>Genome and transcriptome analysis of iron-reducing fermentative bacteria Anoxybacter fermentans.</title>
        <authorList>
            <person name="Zeng X."/>
            <person name="Shao Z."/>
        </authorList>
    </citation>
    <scope>NUCLEOTIDE SEQUENCE [LARGE SCALE GENOMIC DNA]</scope>
    <source>
        <strain evidence="11 12">DY22613</strain>
    </source>
</reference>
<comment type="subcellular location">
    <subcellularLocation>
        <location evidence="9">Cytoplasm</location>
    </subcellularLocation>
</comment>
<gene>
    <name evidence="11" type="ORF">BBF96_07130</name>
</gene>
<name>A0A3Q9HQ41_9FIRM</name>
<dbReference type="NCBIfam" id="TIGR00539">
    <property type="entry name" value="hemN_rel"/>
    <property type="match status" value="1"/>
</dbReference>
<dbReference type="InterPro" id="IPR010723">
    <property type="entry name" value="HemN_C"/>
</dbReference>